<feature type="compositionally biased region" description="Basic residues" evidence="1">
    <location>
        <begin position="8"/>
        <end position="18"/>
    </location>
</feature>
<reference evidence="2 3" key="1">
    <citation type="submission" date="2024-09" db="EMBL/GenBank/DDBJ databases">
        <title>A chromosome-level genome assembly of Gray's grenadier anchovy, Coilia grayii.</title>
        <authorList>
            <person name="Fu Z."/>
        </authorList>
    </citation>
    <scope>NUCLEOTIDE SEQUENCE [LARGE SCALE GENOMIC DNA]</scope>
    <source>
        <strain evidence="2">G4</strain>
        <tissue evidence="2">Muscle</tissue>
    </source>
</reference>
<accession>A0ABD1JSF1</accession>
<comment type="caution">
    <text evidence="2">The sequence shown here is derived from an EMBL/GenBank/DDBJ whole genome shotgun (WGS) entry which is preliminary data.</text>
</comment>
<evidence type="ECO:0000313" key="3">
    <source>
        <dbReference type="Proteomes" id="UP001591681"/>
    </source>
</evidence>
<sequence length="235" mass="25707">MSEEGGYHGRKRKRKRSSRPAGPTLPNSTAGLSGQRQGRESPLHGPSREHVVLSDNEETTFSKRSRPGTVSFLPRNDNSRRSPQPGTSHHVFEPREAHRAQRSAVGLQPAPTPQVMPTGNTTDHNNEALFAALAALPPADYELVALVFVLLGILLTSDGNYDFGLLEDAIFNGSDYSATGIEIPLEQQPVGEHVQQRNNNFAANLPYGLPTMLFNPVNKTEDGDCRICLACREKN</sequence>
<dbReference type="EMBL" id="JBHFQA010000012">
    <property type="protein sequence ID" value="KAL2089777.1"/>
    <property type="molecule type" value="Genomic_DNA"/>
</dbReference>
<feature type="compositionally biased region" description="Basic and acidic residues" evidence="1">
    <location>
        <begin position="90"/>
        <end position="99"/>
    </location>
</feature>
<feature type="compositionally biased region" description="Basic and acidic residues" evidence="1">
    <location>
        <begin position="37"/>
        <end position="52"/>
    </location>
</feature>
<dbReference type="AlphaFoldDB" id="A0ABD1JSF1"/>
<name>A0ABD1JSF1_9TELE</name>
<feature type="compositionally biased region" description="Polar residues" evidence="1">
    <location>
        <begin position="25"/>
        <end position="36"/>
    </location>
</feature>
<protein>
    <submittedName>
        <fullName evidence="2">Uncharacterized protein</fullName>
    </submittedName>
</protein>
<keyword evidence="3" id="KW-1185">Reference proteome</keyword>
<evidence type="ECO:0000313" key="2">
    <source>
        <dbReference type="EMBL" id="KAL2089777.1"/>
    </source>
</evidence>
<gene>
    <name evidence="2" type="ORF">ACEWY4_014465</name>
</gene>
<feature type="region of interest" description="Disordered" evidence="1">
    <location>
        <begin position="1"/>
        <end position="122"/>
    </location>
</feature>
<organism evidence="2 3">
    <name type="scientific">Coilia grayii</name>
    <name type="common">Gray's grenadier anchovy</name>
    <dbReference type="NCBI Taxonomy" id="363190"/>
    <lineage>
        <taxon>Eukaryota</taxon>
        <taxon>Metazoa</taxon>
        <taxon>Chordata</taxon>
        <taxon>Craniata</taxon>
        <taxon>Vertebrata</taxon>
        <taxon>Euteleostomi</taxon>
        <taxon>Actinopterygii</taxon>
        <taxon>Neopterygii</taxon>
        <taxon>Teleostei</taxon>
        <taxon>Clupei</taxon>
        <taxon>Clupeiformes</taxon>
        <taxon>Clupeoidei</taxon>
        <taxon>Engraulidae</taxon>
        <taxon>Coilinae</taxon>
        <taxon>Coilia</taxon>
    </lineage>
</organism>
<evidence type="ECO:0000256" key="1">
    <source>
        <dbReference type="SAM" id="MobiDB-lite"/>
    </source>
</evidence>
<dbReference type="Proteomes" id="UP001591681">
    <property type="component" value="Unassembled WGS sequence"/>
</dbReference>
<proteinExistence type="predicted"/>